<organism evidence="1 2">
    <name type="scientific">Owenia fusiformis</name>
    <name type="common">Polychaete worm</name>
    <dbReference type="NCBI Taxonomy" id="6347"/>
    <lineage>
        <taxon>Eukaryota</taxon>
        <taxon>Metazoa</taxon>
        <taxon>Spiralia</taxon>
        <taxon>Lophotrochozoa</taxon>
        <taxon>Annelida</taxon>
        <taxon>Polychaeta</taxon>
        <taxon>Sedentaria</taxon>
        <taxon>Canalipalpata</taxon>
        <taxon>Sabellida</taxon>
        <taxon>Oweniida</taxon>
        <taxon>Oweniidae</taxon>
        <taxon>Owenia</taxon>
    </lineage>
</organism>
<evidence type="ECO:0000313" key="1">
    <source>
        <dbReference type="EMBL" id="CAH1778079.1"/>
    </source>
</evidence>
<evidence type="ECO:0000313" key="2">
    <source>
        <dbReference type="Proteomes" id="UP000749559"/>
    </source>
</evidence>
<dbReference type="Proteomes" id="UP000749559">
    <property type="component" value="Unassembled WGS sequence"/>
</dbReference>
<dbReference type="AlphaFoldDB" id="A0A8S4NAP4"/>
<accession>A0A8S4NAP4</accession>
<name>A0A8S4NAP4_OWEFU</name>
<keyword evidence="2" id="KW-1185">Reference proteome</keyword>
<reference evidence="1" key="1">
    <citation type="submission" date="2022-03" db="EMBL/GenBank/DDBJ databases">
        <authorList>
            <person name="Martin C."/>
        </authorList>
    </citation>
    <scope>NUCLEOTIDE SEQUENCE</scope>
</reference>
<proteinExistence type="predicted"/>
<comment type="caution">
    <text evidence="1">The sequence shown here is derived from an EMBL/GenBank/DDBJ whole genome shotgun (WGS) entry which is preliminary data.</text>
</comment>
<feature type="non-terminal residue" evidence="1">
    <location>
        <position position="1"/>
    </location>
</feature>
<dbReference type="OrthoDB" id="6132182at2759"/>
<protein>
    <submittedName>
        <fullName evidence="1">Uncharacterized protein</fullName>
    </submittedName>
</protein>
<gene>
    <name evidence="1" type="ORF">OFUS_LOCUS5048</name>
</gene>
<dbReference type="EMBL" id="CAIIXF020000002">
    <property type="protein sequence ID" value="CAH1778079.1"/>
    <property type="molecule type" value="Genomic_DNA"/>
</dbReference>
<sequence length="422" mass="48505">NGYMHILVVDVGEILFYKNLVNERNTSQKETMVTFPLILLFTIILIQAINAQNKGKTVVDKTLKKLSKYDKTGNEFLKNIAKVESRYGMDKNTYREGYHGGIWQVDEVGFKDTQDTKSHSKLKERYKKIKEIYGIDWEKVTWKELEDPFMSALAARLYLQNKPKYKENENLPSKDDIDGQAAYWKKYYNTESKKAKGKVEEYKRRATAVEDKSFGDPHLVKQIDEVGDQVCYTLKGKPGDFVRLFQAPDIGLTVNVRFREEQDDVRVSKWLDQVAILAGDITVAMTMHTITVNSVDVYEWSERQLEIAGLDIRVSQNRTTISLQAHRGVNIDVMKSSRGFNFEFDHNIDLKTDGIFGRLGDKIASVEKQSKHNALIALVNGMEIESKLRKRGRGGFCWNLPKDFLTKAELLTFLVECLLCKN</sequence>